<reference evidence="4 5" key="1">
    <citation type="submission" date="2015-02" db="EMBL/GenBank/DDBJ databases">
        <authorList>
            <person name="Gomez-Escribano P.J."/>
        </authorList>
    </citation>
    <scope>NUCLEOTIDE SEQUENCE [LARGE SCALE GENOMIC DNA]</scope>
    <source>
        <strain evidence="5">C34 (DSM 42122 / NRRL B-24963)</strain>
    </source>
</reference>
<proteinExistence type="predicted"/>
<evidence type="ECO:0000313" key="4">
    <source>
        <dbReference type="EMBL" id="CQR63936.1"/>
    </source>
</evidence>
<keyword evidence="2" id="KW-0732">Signal</keyword>
<feature type="signal peptide" evidence="2">
    <location>
        <begin position="1"/>
        <end position="27"/>
    </location>
</feature>
<protein>
    <recommendedName>
        <fullName evidence="3">Phytase-like domain-containing protein</fullName>
    </recommendedName>
</protein>
<evidence type="ECO:0000256" key="1">
    <source>
        <dbReference type="SAM" id="MobiDB-lite"/>
    </source>
</evidence>
<dbReference type="AlphaFoldDB" id="A0A0F7W4J4"/>
<feature type="compositionally biased region" description="Polar residues" evidence="1">
    <location>
        <begin position="71"/>
        <end position="88"/>
    </location>
</feature>
<dbReference type="Proteomes" id="UP000035016">
    <property type="component" value="Chromosome Chromosome"/>
</dbReference>
<dbReference type="PANTHER" id="PTHR37957">
    <property type="entry name" value="BLR7070 PROTEIN"/>
    <property type="match status" value="1"/>
</dbReference>
<dbReference type="InterPro" id="IPR027372">
    <property type="entry name" value="Phytase-like_dom"/>
</dbReference>
<organism evidence="4 5">
    <name type="scientific">Streptomyces leeuwenhoekii</name>
    <dbReference type="NCBI Taxonomy" id="1437453"/>
    <lineage>
        <taxon>Bacteria</taxon>
        <taxon>Bacillati</taxon>
        <taxon>Actinomycetota</taxon>
        <taxon>Actinomycetes</taxon>
        <taxon>Kitasatosporales</taxon>
        <taxon>Streptomycetaceae</taxon>
        <taxon>Streptomyces</taxon>
    </lineage>
</organism>
<dbReference type="Pfam" id="PF13449">
    <property type="entry name" value="Phytase-like"/>
    <property type="match status" value="1"/>
</dbReference>
<gene>
    <name evidence="4" type="primary">sle_44780</name>
</gene>
<dbReference type="KEGG" id="sle:sle_44780"/>
<feature type="chain" id="PRO_5039450541" description="Phytase-like domain-containing protein" evidence="2">
    <location>
        <begin position="28"/>
        <end position="596"/>
    </location>
</feature>
<evidence type="ECO:0000313" key="5">
    <source>
        <dbReference type="Proteomes" id="UP000035016"/>
    </source>
</evidence>
<evidence type="ECO:0000259" key="3">
    <source>
        <dbReference type="Pfam" id="PF13449"/>
    </source>
</evidence>
<sequence length="596" mass="58507">MRPRPLLATLATTLTATTCLTTALTSADPLADPPAGTSAGFATGPLTGPTAAPPLAGPATDDPAGPALWSTAGSASRPTAEFTATGSATGPVVGSATAFLAGSAAGSTAAGFTAGFASRPTAVSPAGPAAKFTATGPAARFAAGSATGPAARFAAGSATVSPTGSAAGFTAADFTAGPASRPTAGSAATGPTTGPVVGSATAFLAGAAAGSTAAGFTAGSASRATAVSPAEYTATGPAARFAAGSATASVARPTAGFTATGPATASPAGSTAAGRAARLAAGSAVPGSRACSPAVRLTGFSDALDKTTYAGTVVGNLSALAPDRHGTLAALSDRSALFRLDARTLQPVGVLPLADESGAALDAEGLVADGGGTYLVSSETEPSVRRYSGDGRILDRLPVPDALRTAPAGRAQRNGTFEGLTLLPGGRTLVASMEYALAGDSPGLVRVQTWQRTPGGTFRPAAQYAYPADPGLGVPEITATPDGRLLVLERGFTAGVGNTVRLYLADPRHATDTSRVAYLTGQDGVRTVRKTLLADLAACPTLGATAKQPQPNPLLDNIEGMAVTGRTKGRLDVVLVSDDNQGDTQTTRFYGLRVRL</sequence>
<dbReference type="SUPFAM" id="SSF63829">
    <property type="entry name" value="Calcium-dependent phosphotriesterase"/>
    <property type="match status" value="1"/>
</dbReference>
<evidence type="ECO:0000256" key="2">
    <source>
        <dbReference type="SAM" id="SignalP"/>
    </source>
</evidence>
<feature type="region of interest" description="Disordered" evidence="1">
    <location>
        <begin position="28"/>
        <end position="88"/>
    </location>
</feature>
<feature type="compositionally biased region" description="Low complexity" evidence="1">
    <location>
        <begin position="57"/>
        <end position="68"/>
    </location>
</feature>
<feature type="domain" description="Phytase-like" evidence="3">
    <location>
        <begin position="313"/>
        <end position="580"/>
    </location>
</feature>
<name>A0A0F7W4J4_STRLW</name>
<accession>A0A0F7W4J4</accession>
<dbReference type="EMBL" id="LN831790">
    <property type="protein sequence ID" value="CQR63936.1"/>
    <property type="molecule type" value="Genomic_DNA"/>
</dbReference>
<dbReference type="PANTHER" id="PTHR37957:SF1">
    <property type="entry name" value="PHYTASE-LIKE DOMAIN-CONTAINING PROTEIN"/>
    <property type="match status" value="1"/>
</dbReference>